<evidence type="ECO:0000313" key="10">
    <source>
        <dbReference type="EMBL" id="ADY61612.1"/>
    </source>
</evidence>
<dbReference type="KEGG" id="pbs:Plabr_4035"/>
<dbReference type="eggNOG" id="COG1538">
    <property type="taxonomic scope" value="Bacteria"/>
</dbReference>
<keyword evidence="6" id="KW-0472">Membrane</keyword>
<keyword evidence="7" id="KW-0998">Cell outer membrane</keyword>
<keyword evidence="11" id="KW-1185">Reference proteome</keyword>
<evidence type="ECO:0000256" key="5">
    <source>
        <dbReference type="ARBA" id="ARBA00022692"/>
    </source>
</evidence>
<dbReference type="STRING" id="756272.Plabr_4035"/>
<evidence type="ECO:0000256" key="7">
    <source>
        <dbReference type="ARBA" id="ARBA00023237"/>
    </source>
</evidence>
<feature type="region of interest" description="Disordered" evidence="9">
    <location>
        <begin position="654"/>
        <end position="771"/>
    </location>
</feature>
<evidence type="ECO:0000313" key="11">
    <source>
        <dbReference type="Proteomes" id="UP000006860"/>
    </source>
</evidence>
<gene>
    <name evidence="10" type="ordered locus">Plabr_4035</name>
</gene>
<evidence type="ECO:0000256" key="1">
    <source>
        <dbReference type="ARBA" id="ARBA00004442"/>
    </source>
</evidence>
<feature type="compositionally biased region" description="Low complexity" evidence="9">
    <location>
        <begin position="720"/>
        <end position="731"/>
    </location>
</feature>
<sequence length="771" mass="85262">MNRTLQQQDMPRNGCGGGNSRRWWLTAPHAAVRLGLAVLVVASGCQWPAGRQSTIDQADVAHYQTAAKQVEYPLLENPVDGDAHLNARPLDLTDDLANVNYWNLSLEEAIRSGLQNSKVMKNLGATLLRTPGSVTTTFDPAIRENDPRFGTHAALSAFDASFAASVFHQNNDRALNNQFFGGGTRLLTQEATVMQGQISKQTASGTEFIIRSITDYDKNNAPGNRFPGAWNSIVETEFRQPLLRGYGIDYWQTVGASETPGVYTGVLIARTNLDISEAEFEIAVRDFIAEIENSYWDLYFAYQNLDTKVAARDASLELWRRLDALNQLGRAGGEADKEAQAREQYFRFQEDVQNALNGRPVDGTRVYNGAPAGAFKGTSGVLTAERRLRYLAGLPINDTRLIRPADEPLGAPVQFEWETVLEESLAQRPELRRQKWTVKQKELELVAAEKLMLPEMDVVGLYRWRGFGETLTNPSDGGAPRFDSAWGDLASGNFQEWQLGVEMDIPFGNRRAHAGLRNAEFQLARARQVLNEQERLVVHDLSNAISEAKRARTVLDTVKNRLDAAEDQVNAMLASFEADQTSVNLVLEAQRRYASARSAYYSAVIEYNLAIRNVHYEKGSYLSYCGVHLSEGPWSEPALQHAERMKRRDREFVTPPPFVKPPHFISNGDVPTPDQPVPHFLHPLDQPAGVGETDQPTPVNQEAMPELAPPPQKAPSPEATPQKVPTQKTPPNNGAGSSTGMQSSFLPPFPQEPESGRAALALPLAPSSPAR</sequence>
<dbReference type="GO" id="GO:0015562">
    <property type="term" value="F:efflux transmembrane transporter activity"/>
    <property type="evidence" value="ECO:0007669"/>
    <property type="project" value="InterPro"/>
</dbReference>
<comment type="similarity">
    <text evidence="2">Belongs to the outer membrane factor (OMF) (TC 1.B.17) family.</text>
</comment>
<dbReference type="GO" id="GO:0015288">
    <property type="term" value="F:porin activity"/>
    <property type="evidence" value="ECO:0007669"/>
    <property type="project" value="TreeGrafter"/>
</dbReference>
<proteinExistence type="inferred from homology"/>
<dbReference type="InterPro" id="IPR003423">
    <property type="entry name" value="OMP_efflux"/>
</dbReference>
<name>F0SGK7_RUBBR</name>
<reference evidence="11" key="1">
    <citation type="submission" date="2011-02" db="EMBL/GenBank/DDBJ databases">
        <title>The complete genome of Planctomyces brasiliensis DSM 5305.</title>
        <authorList>
            <person name="Lucas S."/>
            <person name="Copeland A."/>
            <person name="Lapidus A."/>
            <person name="Bruce D."/>
            <person name="Goodwin L."/>
            <person name="Pitluck S."/>
            <person name="Kyrpides N."/>
            <person name="Mavromatis K."/>
            <person name="Pagani I."/>
            <person name="Ivanova N."/>
            <person name="Ovchinnikova G."/>
            <person name="Lu M."/>
            <person name="Detter J.C."/>
            <person name="Han C."/>
            <person name="Land M."/>
            <person name="Hauser L."/>
            <person name="Markowitz V."/>
            <person name="Cheng J.-F."/>
            <person name="Hugenholtz P."/>
            <person name="Woyke T."/>
            <person name="Wu D."/>
            <person name="Tindall B."/>
            <person name="Pomrenke H.G."/>
            <person name="Brambilla E."/>
            <person name="Klenk H.-P."/>
            <person name="Eisen J.A."/>
        </authorList>
    </citation>
    <scope>NUCLEOTIDE SEQUENCE [LARGE SCALE GENOMIC DNA]</scope>
    <source>
        <strain evidence="11">ATCC 49424 / DSM 5305 / JCM 21570 / IAM 15109 / NBRC 103401 / IFAM 1448</strain>
    </source>
</reference>
<keyword evidence="8" id="KW-0175">Coiled coil</keyword>
<dbReference type="PANTHER" id="PTHR30026:SF23">
    <property type="entry name" value="TO APRF-PUTATIVE OUTER MEMBRANE EFFLUX PROTEIN OR SECRETED ALKALINE PHOSPHATASE-RELATED"/>
    <property type="match status" value="1"/>
</dbReference>
<dbReference type="AlphaFoldDB" id="F0SGK7"/>
<dbReference type="InterPro" id="IPR051906">
    <property type="entry name" value="TolC-like"/>
</dbReference>
<dbReference type="Pfam" id="PF02321">
    <property type="entry name" value="OEP"/>
    <property type="match status" value="1"/>
</dbReference>
<dbReference type="GO" id="GO:1990281">
    <property type="term" value="C:efflux pump complex"/>
    <property type="evidence" value="ECO:0007669"/>
    <property type="project" value="TreeGrafter"/>
</dbReference>
<keyword evidence="5" id="KW-0812">Transmembrane</keyword>
<feature type="compositionally biased region" description="Polar residues" evidence="9">
    <location>
        <begin position="732"/>
        <end position="745"/>
    </location>
</feature>
<dbReference type="Gene3D" id="1.20.1600.10">
    <property type="entry name" value="Outer membrane efflux proteins (OEP)"/>
    <property type="match status" value="1"/>
</dbReference>
<organism evidence="10 11">
    <name type="scientific">Rubinisphaera brasiliensis (strain ATCC 49424 / DSM 5305 / JCM 21570 / IAM 15109 / NBRC 103401 / IFAM 1448)</name>
    <name type="common">Planctomyces brasiliensis</name>
    <dbReference type="NCBI Taxonomy" id="756272"/>
    <lineage>
        <taxon>Bacteria</taxon>
        <taxon>Pseudomonadati</taxon>
        <taxon>Planctomycetota</taxon>
        <taxon>Planctomycetia</taxon>
        <taxon>Planctomycetales</taxon>
        <taxon>Planctomycetaceae</taxon>
        <taxon>Rubinisphaera</taxon>
    </lineage>
</organism>
<evidence type="ECO:0000256" key="6">
    <source>
        <dbReference type="ARBA" id="ARBA00023136"/>
    </source>
</evidence>
<evidence type="ECO:0000256" key="2">
    <source>
        <dbReference type="ARBA" id="ARBA00007613"/>
    </source>
</evidence>
<dbReference type="eggNOG" id="COG3087">
    <property type="taxonomic scope" value="Bacteria"/>
</dbReference>
<comment type="subcellular location">
    <subcellularLocation>
        <location evidence="1">Cell outer membrane</location>
    </subcellularLocation>
</comment>
<evidence type="ECO:0000256" key="3">
    <source>
        <dbReference type="ARBA" id="ARBA00022448"/>
    </source>
</evidence>
<evidence type="ECO:0000256" key="4">
    <source>
        <dbReference type="ARBA" id="ARBA00022452"/>
    </source>
</evidence>
<dbReference type="EMBL" id="CP002546">
    <property type="protein sequence ID" value="ADY61612.1"/>
    <property type="molecule type" value="Genomic_DNA"/>
</dbReference>
<accession>F0SGK7</accession>
<evidence type="ECO:0000256" key="8">
    <source>
        <dbReference type="SAM" id="Coils"/>
    </source>
</evidence>
<keyword evidence="4" id="KW-1134">Transmembrane beta strand</keyword>
<dbReference type="GO" id="GO:0009279">
    <property type="term" value="C:cell outer membrane"/>
    <property type="evidence" value="ECO:0007669"/>
    <property type="project" value="UniProtKB-SubCell"/>
</dbReference>
<feature type="coiled-coil region" evidence="8">
    <location>
        <begin position="516"/>
        <end position="575"/>
    </location>
</feature>
<protein>
    <submittedName>
        <fullName evidence="10">Outer membrane efflux protein</fullName>
    </submittedName>
</protein>
<dbReference type="SUPFAM" id="SSF56954">
    <property type="entry name" value="Outer membrane efflux proteins (OEP)"/>
    <property type="match status" value="1"/>
</dbReference>
<evidence type="ECO:0000256" key="9">
    <source>
        <dbReference type="SAM" id="MobiDB-lite"/>
    </source>
</evidence>
<feature type="compositionally biased region" description="Low complexity" evidence="9">
    <location>
        <begin position="758"/>
        <end position="771"/>
    </location>
</feature>
<dbReference type="Proteomes" id="UP000006860">
    <property type="component" value="Chromosome"/>
</dbReference>
<dbReference type="PANTHER" id="PTHR30026">
    <property type="entry name" value="OUTER MEMBRANE PROTEIN TOLC"/>
    <property type="match status" value="1"/>
</dbReference>
<dbReference type="HOGENOM" id="CLU_018962_0_0_0"/>
<keyword evidence="3" id="KW-0813">Transport</keyword>